<dbReference type="AlphaFoldDB" id="A0ABD2NQJ3"/>
<dbReference type="Proteomes" id="UP001516400">
    <property type="component" value="Unassembled WGS sequence"/>
</dbReference>
<gene>
    <name evidence="1" type="ORF">HHI36_004116</name>
</gene>
<sequence length="109" mass="12473">MSCQPNRNKIRVVHTNVPYQHLYLNAHFITVHLVYIQSTKKSGSVKAYKILIDGFNDFLIQEEFLLIKSDSNLETGKFFCIQIWVTGMNVSNKRVSGIFSNSLLGTLYS</sequence>
<reference evidence="1 2" key="1">
    <citation type="journal article" date="2021" name="BMC Biol.">
        <title>Horizontally acquired antibacterial genes associated with adaptive radiation of ladybird beetles.</title>
        <authorList>
            <person name="Li H.S."/>
            <person name="Tang X.F."/>
            <person name="Huang Y.H."/>
            <person name="Xu Z.Y."/>
            <person name="Chen M.L."/>
            <person name="Du X.Y."/>
            <person name="Qiu B.Y."/>
            <person name="Chen P.T."/>
            <person name="Zhang W."/>
            <person name="Slipinski A."/>
            <person name="Escalona H.E."/>
            <person name="Waterhouse R.M."/>
            <person name="Zwick A."/>
            <person name="Pang H."/>
        </authorList>
    </citation>
    <scope>NUCLEOTIDE SEQUENCE [LARGE SCALE GENOMIC DNA]</scope>
    <source>
        <strain evidence="1">SYSU2018</strain>
    </source>
</reference>
<protein>
    <submittedName>
        <fullName evidence="1">Uncharacterized protein</fullName>
    </submittedName>
</protein>
<evidence type="ECO:0000313" key="1">
    <source>
        <dbReference type="EMBL" id="KAL3280889.1"/>
    </source>
</evidence>
<name>A0ABD2NQJ3_9CUCU</name>
<accession>A0ABD2NQJ3</accession>
<evidence type="ECO:0000313" key="2">
    <source>
        <dbReference type="Proteomes" id="UP001516400"/>
    </source>
</evidence>
<dbReference type="EMBL" id="JABFTP020000144">
    <property type="protein sequence ID" value="KAL3280889.1"/>
    <property type="molecule type" value="Genomic_DNA"/>
</dbReference>
<keyword evidence="2" id="KW-1185">Reference proteome</keyword>
<proteinExistence type="predicted"/>
<organism evidence="1 2">
    <name type="scientific">Cryptolaemus montrouzieri</name>
    <dbReference type="NCBI Taxonomy" id="559131"/>
    <lineage>
        <taxon>Eukaryota</taxon>
        <taxon>Metazoa</taxon>
        <taxon>Ecdysozoa</taxon>
        <taxon>Arthropoda</taxon>
        <taxon>Hexapoda</taxon>
        <taxon>Insecta</taxon>
        <taxon>Pterygota</taxon>
        <taxon>Neoptera</taxon>
        <taxon>Endopterygota</taxon>
        <taxon>Coleoptera</taxon>
        <taxon>Polyphaga</taxon>
        <taxon>Cucujiformia</taxon>
        <taxon>Coccinelloidea</taxon>
        <taxon>Coccinellidae</taxon>
        <taxon>Scymninae</taxon>
        <taxon>Scymnini</taxon>
        <taxon>Cryptolaemus</taxon>
    </lineage>
</organism>
<comment type="caution">
    <text evidence="1">The sequence shown here is derived from an EMBL/GenBank/DDBJ whole genome shotgun (WGS) entry which is preliminary data.</text>
</comment>